<protein>
    <submittedName>
        <fullName evidence="1">Uncharacterized protein</fullName>
    </submittedName>
</protein>
<gene>
    <name evidence="1" type="ORF">NTEN_LOCUS2037</name>
</gene>
<dbReference type="Proteomes" id="UP000479000">
    <property type="component" value="Unassembled WGS sequence"/>
</dbReference>
<name>A0A6H5G0L4_9HEMI</name>
<dbReference type="AlphaFoldDB" id="A0A6H5G0L4"/>
<feature type="non-terminal residue" evidence="1">
    <location>
        <position position="185"/>
    </location>
</feature>
<organism evidence="1 2">
    <name type="scientific">Nesidiocoris tenuis</name>
    <dbReference type="NCBI Taxonomy" id="355587"/>
    <lineage>
        <taxon>Eukaryota</taxon>
        <taxon>Metazoa</taxon>
        <taxon>Ecdysozoa</taxon>
        <taxon>Arthropoda</taxon>
        <taxon>Hexapoda</taxon>
        <taxon>Insecta</taxon>
        <taxon>Pterygota</taxon>
        <taxon>Neoptera</taxon>
        <taxon>Paraneoptera</taxon>
        <taxon>Hemiptera</taxon>
        <taxon>Heteroptera</taxon>
        <taxon>Panheteroptera</taxon>
        <taxon>Cimicomorpha</taxon>
        <taxon>Miridae</taxon>
        <taxon>Dicyphina</taxon>
        <taxon>Nesidiocoris</taxon>
    </lineage>
</organism>
<reference evidence="1 2" key="1">
    <citation type="submission" date="2020-02" db="EMBL/GenBank/DDBJ databases">
        <authorList>
            <person name="Ferguson B K."/>
        </authorList>
    </citation>
    <scope>NUCLEOTIDE SEQUENCE [LARGE SCALE GENOMIC DNA]</scope>
</reference>
<keyword evidence="2" id="KW-1185">Reference proteome</keyword>
<evidence type="ECO:0000313" key="1">
    <source>
        <dbReference type="EMBL" id="CAA9995246.1"/>
    </source>
</evidence>
<sequence length="185" mass="21182">METPLSYNSTKWALCKVMYMKTEEARLLGWVGIDSSPSQPPSTFGSSQRFPIYLPATADRSSSSQVQISRTIFVFSAMKTINQPMGSPFRRPLPIRTIRLNRPNRSAWEIRNNLIYENDNILSVETKAARQWVAAYTTTEPVVPTLSFEGGRVRPRQLRLSGEHFHIYRINRNIEIRFGGSKRTS</sequence>
<evidence type="ECO:0000313" key="2">
    <source>
        <dbReference type="Proteomes" id="UP000479000"/>
    </source>
</evidence>
<accession>A0A6H5G0L4</accession>
<proteinExistence type="predicted"/>
<dbReference type="EMBL" id="CADCXU010003231">
    <property type="protein sequence ID" value="CAA9995246.1"/>
    <property type="molecule type" value="Genomic_DNA"/>
</dbReference>